<dbReference type="Proteomes" id="UP001056937">
    <property type="component" value="Chromosome 2"/>
</dbReference>
<proteinExistence type="inferred from homology"/>
<dbReference type="SUPFAM" id="SSF46785">
    <property type="entry name" value="Winged helix' DNA-binding domain"/>
    <property type="match status" value="1"/>
</dbReference>
<evidence type="ECO:0000256" key="4">
    <source>
        <dbReference type="ARBA" id="ARBA00023163"/>
    </source>
</evidence>
<comment type="similarity">
    <text evidence="1">Belongs to the LysR transcriptional regulatory family.</text>
</comment>
<dbReference type="Pfam" id="PF00126">
    <property type="entry name" value="HTH_1"/>
    <property type="match status" value="1"/>
</dbReference>
<dbReference type="Gene3D" id="1.10.10.10">
    <property type="entry name" value="Winged helix-like DNA-binding domain superfamily/Winged helix DNA-binding domain"/>
    <property type="match status" value="1"/>
</dbReference>
<keyword evidence="7" id="KW-1185">Reference proteome</keyword>
<dbReference type="PROSITE" id="PS50931">
    <property type="entry name" value="HTH_LYSR"/>
    <property type="match status" value="1"/>
</dbReference>
<sequence>MKGREFDELAAFAAVAAERSFVRAARRLDLSPTALSRRIAALEDRLGTRLFNRTTRSVSLTETGAAMLADVTPAMAGLDAACARAAGHERRPRGRVRINLPRIAAIKLVQPVLPIFASRYPEVEIDLVIDDHVRDIVGDGFDAGVRLGGLVQKDMTAVRLTPEFRMMAVCSPAYLRDRLAPRRPADLLDHRCLTYRFSETGLLQKWAFDDGAGPVVIDPGHALTSNDTRLLLDCALAGMGIAYLGEPLVAEFVSSGLLIQLLRDWTPPVGAFYLYHPGRRLMPPALRAFIDVLVTEGQTRMRRA</sequence>
<gene>
    <name evidence="6" type="ORF">LHA26_18330</name>
</gene>
<dbReference type="InterPro" id="IPR058163">
    <property type="entry name" value="LysR-type_TF_proteobact-type"/>
</dbReference>
<evidence type="ECO:0000313" key="7">
    <source>
        <dbReference type="Proteomes" id="UP001056937"/>
    </source>
</evidence>
<keyword evidence="3" id="KW-0238">DNA-binding</keyword>
<dbReference type="PRINTS" id="PR00039">
    <property type="entry name" value="HTHLYSR"/>
</dbReference>
<dbReference type="EMBL" id="CP084931">
    <property type="protein sequence ID" value="USI74708.1"/>
    <property type="molecule type" value="Genomic_DNA"/>
</dbReference>
<dbReference type="Gene3D" id="3.40.190.290">
    <property type="match status" value="1"/>
</dbReference>
<dbReference type="InterPro" id="IPR036388">
    <property type="entry name" value="WH-like_DNA-bd_sf"/>
</dbReference>
<feature type="domain" description="HTH lysR-type" evidence="5">
    <location>
        <begin position="4"/>
        <end position="61"/>
    </location>
</feature>
<dbReference type="SUPFAM" id="SSF53850">
    <property type="entry name" value="Periplasmic binding protein-like II"/>
    <property type="match status" value="1"/>
</dbReference>
<dbReference type="CDD" id="cd08474">
    <property type="entry name" value="PBP2_CrgA_like_5"/>
    <property type="match status" value="1"/>
</dbReference>
<evidence type="ECO:0000256" key="1">
    <source>
        <dbReference type="ARBA" id="ARBA00009437"/>
    </source>
</evidence>
<organism evidence="6 7">
    <name type="scientific">Sphingomonas morindae</name>
    <dbReference type="NCBI Taxonomy" id="1541170"/>
    <lineage>
        <taxon>Bacteria</taxon>
        <taxon>Pseudomonadati</taxon>
        <taxon>Pseudomonadota</taxon>
        <taxon>Alphaproteobacteria</taxon>
        <taxon>Sphingomonadales</taxon>
        <taxon>Sphingomonadaceae</taxon>
        <taxon>Sphingomonas</taxon>
    </lineage>
</organism>
<keyword evidence="2" id="KW-0805">Transcription regulation</keyword>
<dbReference type="Pfam" id="PF03466">
    <property type="entry name" value="LysR_substrate"/>
    <property type="match status" value="1"/>
</dbReference>
<dbReference type="InterPro" id="IPR005119">
    <property type="entry name" value="LysR_subst-bd"/>
</dbReference>
<evidence type="ECO:0000313" key="6">
    <source>
        <dbReference type="EMBL" id="USI74708.1"/>
    </source>
</evidence>
<evidence type="ECO:0000256" key="2">
    <source>
        <dbReference type="ARBA" id="ARBA00023015"/>
    </source>
</evidence>
<protein>
    <submittedName>
        <fullName evidence="6">LysR family transcriptional regulator</fullName>
    </submittedName>
</protein>
<evidence type="ECO:0000259" key="5">
    <source>
        <dbReference type="PROSITE" id="PS50931"/>
    </source>
</evidence>
<reference evidence="6" key="1">
    <citation type="journal article" date="2022" name="Toxins">
        <title>Genomic Analysis of Sphingopyxis sp. USTB-05 for Biodegrading Cyanobacterial Hepatotoxins.</title>
        <authorList>
            <person name="Liu C."/>
            <person name="Xu Q."/>
            <person name="Zhao Z."/>
            <person name="Zhang H."/>
            <person name="Liu X."/>
            <person name="Yin C."/>
            <person name="Liu Y."/>
            <person name="Yan H."/>
        </authorList>
    </citation>
    <scope>NUCLEOTIDE SEQUENCE</scope>
    <source>
        <strain evidence="6">NBD5</strain>
    </source>
</reference>
<keyword evidence="4" id="KW-0804">Transcription</keyword>
<accession>A0ABY4XCR9</accession>
<dbReference type="PANTHER" id="PTHR30537:SF5">
    <property type="entry name" value="HTH-TYPE TRANSCRIPTIONAL ACTIVATOR TTDR-RELATED"/>
    <property type="match status" value="1"/>
</dbReference>
<evidence type="ECO:0000256" key="3">
    <source>
        <dbReference type="ARBA" id="ARBA00023125"/>
    </source>
</evidence>
<dbReference type="PANTHER" id="PTHR30537">
    <property type="entry name" value="HTH-TYPE TRANSCRIPTIONAL REGULATOR"/>
    <property type="match status" value="1"/>
</dbReference>
<name>A0ABY4XCR9_9SPHN</name>
<dbReference type="InterPro" id="IPR000847">
    <property type="entry name" value="LysR_HTH_N"/>
</dbReference>
<dbReference type="InterPro" id="IPR036390">
    <property type="entry name" value="WH_DNA-bd_sf"/>
</dbReference>